<keyword evidence="2" id="KW-1185">Reference proteome</keyword>
<protein>
    <recommendedName>
        <fullName evidence="3">Proteasome assembly chaperone 2</fullName>
    </recommendedName>
</protein>
<proteinExistence type="predicted"/>
<organism evidence="1 2">
    <name type="scientific">Coccomyxa subellipsoidea</name>
    <dbReference type="NCBI Taxonomy" id="248742"/>
    <lineage>
        <taxon>Eukaryota</taxon>
        <taxon>Viridiplantae</taxon>
        <taxon>Chlorophyta</taxon>
        <taxon>core chlorophytes</taxon>
        <taxon>Trebouxiophyceae</taxon>
        <taxon>Trebouxiophyceae incertae sedis</taxon>
        <taxon>Coccomyxaceae</taxon>
        <taxon>Coccomyxa</taxon>
    </lineage>
</organism>
<name>A0ABR2YRU7_9CHLO</name>
<dbReference type="EMBL" id="JALJOT010000006">
    <property type="protein sequence ID" value="KAK9909306.1"/>
    <property type="molecule type" value="Genomic_DNA"/>
</dbReference>
<gene>
    <name evidence="1" type="ORF">WJX75_000265</name>
</gene>
<sequence>MEAKVNCDEAFFRGKLLLLPAEGTGNVGQLAVDLFIYNTRLENLGSLRAPSKAFDLDASSWQELEDKDPHGGTPYIDQHLPPFHFFRAAKARGLPACLLLMPVNEGDNSLDSKALASAAAETLGHPETAGEKVKCSSPTWHVPPSWLVFGQQRVVY</sequence>
<reference evidence="1 2" key="1">
    <citation type="journal article" date="2024" name="Nat. Commun.">
        <title>Phylogenomics reveals the evolutionary origins of lichenization in chlorophyte algae.</title>
        <authorList>
            <person name="Puginier C."/>
            <person name="Libourel C."/>
            <person name="Otte J."/>
            <person name="Skaloud P."/>
            <person name="Haon M."/>
            <person name="Grisel S."/>
            <person name="Petersen M."/>
            <person name="Berrin J.G."/>
            <person name="Delaux P.M."/>
            <person name="Dal Grande F."/>
            <person name="Keller J."/>
        </authorList>
    </citation>
    <scope>NUCLEOTIDE SEQUENCE [LARGE SCALE GENOMIC DNA]</scope>
    <source>
        <strain evidence="1 2">SAG 216-7</strain>
    </source>
</reference>
<accession>A0ABR2YRU7</accession>
<evidence type="ECO:0008006" key="3">
    <source>
        <dbReference type="Google" id="ProtNLM"/>
    </source>
</evidence>
<dbReference type="InterPro" id="IPR038389">
    <property type="entry name" value="PSMG2_sf"/>
</dbReference>
<dbReference type="Gene3D" id="3.40.50.10900">
    <property type="entry name" value="PAC-like subunit"/>
    <property type="match status" value="2"/>
</dbReference>
<dbReference type="PANTHER" id="PTHR12970:SF1">
    <property type="entry name" value="PROTEASOME ASSEMBLY CHAPERONE 2"/>
    <property type="match status" value="1"/>
</dbReference>
<comment type="caution">
    <text evidence="1">The sequence shown here is derived from an EMBL/GenBank/DDBJ whole genome shotgun (WGS) entry which is preliminary data.</text>
</comment>
<dbReference type="Proteomes" id="UP001491310">
    <property type="component" value="Unassembled WGS sequence"/>
</dbReference>
<evidence type="ECO:0000313" key="2">
    <source>
        <dbReference type="Proteomes" id="UP001491310"/>
    </source>
</evidence>
<dbReference type="InterPro" id="IPR016562">
    <property type="entry name" value="Proteasome_assmbl_chp_2_euk"/>
</dbReference>
<dbReference type="PANTHER" id="PTHR12970">
    <property type="entry name" value="PROTEASOME ASSEMBLY CHAPERONE 2"/>
    <property type="match status" value="1"/>
</dbReference>
<evidence type="ECO:0000313" key="1">
    <source>
        <dbReference type="EMBL" id="KAK9909306.1"/>
    </source>
</evidence>